<organism evidence="1 2">
    <name type="scientific">Monopterus albus</name>
    <name type="common">Swamp eel</name>
    <dbReference type="NCBI Taxonomy" id="43700"/>
    <lineage>
        <taxon>Eukaryota</taxon>
        <taxon>Metazoa</taxon>
        <taxon>Chordata</taxon>
        <taxon>Craniata</taxon>
        <taxon>Vertebrata</taxon>
        <taxon>Euteleostomi</taxon>
        <taxon>Actinopterygii</taxon>
        <taxon>Neopterygii</taxon>
        <taxon>Teleostei</taxon>
        <taxon>Neoteleostei</taxon>
        <taxon>Acanthomorphata</taxon>
        <taxon>Anabantaria</taxon>
        <taxon>Synbranchiformes</taxon>
        <taxon>Synbranchidae</taxon>
        <taxon>Monopterus</taxon>
    </lineage>
</organism>
<evidence type="ECO:0008006" key="3">
    <source>
        <dbReference type="Google" id="ProtNLM"/>
    </source>
</evidence>
<dbReference type="STRING" id="43700.ENSMALP00000028622"/>
<dbReference type="InterPro" id="IPR018615">
    <property type="entry name" value="Ribosomal_mL55"/>
</dbReference>
<proteinExistence type="predicted"/>
<protein>
    <recommendedName>
        <fullName evidence="3">39S ribosomal protein L55, mitochondrial</fullName>
    </recommendedName>
</protein>
<dbReference type="GO" id="GO:0003735">
    <property type="term" value="F:structural constituent of ribosome"/>
    <property type="evidence" value="ECO:0007669"/>
    <property type="project" value="InterPro"/>
</dbReference>
<sequence>MANVVFMKRYAPQCLVSCARFVQASLFHTRITRFNSNRTSVARCYRQRYERLYPVLLVRPDGSTVNIKYKEPRHILTLPVNLSALSEEDRQARQKKKQVKKTEKQTAVHYEDDFKAEKYSHFWRKK</sequence>
<dbReference type="GO" id="GO:0006412">
    <property type="term" value="P:translation"/>
    <property type="evidence" value="ECO:0007669"/>
    <property type="project" value="TreeGrafter"/>
</dbReference>
<reference evidence="1" key="1">
    <citation type="submission" date="2025-08" db="UniProtKB">
        <authorList>
            <consortium name="Ensembl"/>
        </authorList>
    </citation>
    <scope>IDENTIFICATION</scope>
</reference>
<keyword evidence="2" id="KW-1185">Reference proteome</keyword>
<evidence type="ECO:0000313" key="2">
    <source>
        <dbReference type="Proteomes" id="UP000261600"/>
    </source>
</evidence>
<dbReference type="GeneID" id="109972219"/>
<dbReference type="OrthoDB" id="9986315at2759"/>
<evidence type="ECO:0000313" key="1">
    <source>
        <dbReference type="Ensembl" id="ENSMALP00000028622.1"/>
    </source>
</evidence>
<dbReference type="PANTHER" id="PTHR34095">
    <property type="entry name" value="39S RIBOSOMAL PROTEIN L55, MITOCHONDRIAL"/>
    <property type="match status" value="1"/>
</dbReference>
<dbReference type="Proteomes" id="UP000261600">
    <property type="component" value="Unplaced"/>
</dbReference>
<dbReference type="Gene3D" id="6.20.130.20">
    <property type="entry name" value="Mitochondrial ribosomal protein L55"/>
    <property type="match status" value="1"/>
</dbReference>
<dbReference type="Ensembl" id="ENSMALT00000029141.1">
    <property type="protein sequence ID" value="ENSMALP00000028622.1"/>
    <property type="gene ID" value="ENSMALG00000019823.1"/>
</dbReference>
<name>A0A3Q3R824_MONAL</name>
<dbReference type="GO" id="GO:0005762">
    <property type="term" value="C:mitochondrial large ribosomal subunit"/>
    <property type="evidence" value="ECO:0007669"/>
    <property type="project" value="InterPro"/>
</dbReference>
<dbReference type="Pfam" id="PF09776">
    <property type="entry name" value="Mitoc_L55"/>
    <property type="match status" value="1"/>
</dbReference>
<dbReference type="AlphaFoldDB" id="A0A3Q3R824"/>
<dbReference type="PANTHER" id="PTHR34095:SF1">
    <property type="entry name" value="LARGE RIBOSOMAL SUBUNIT PROTEIN ML55"/>
    <property type="match status" value="1"/>
</dbReference>
<dbReference type="RefSeq" id="XP_020476587.1">
    <property type="nucleotide sequence ID" value="XM_020620931.1"/>
</dbReference>
<dbReference type="InterPro" id="IPR044884">
    <property type="entry name" value="Ribosomal_mL55_sf"/>
</dbReference>
<dbReference type="CTD" id="128308"/>
<dbReference type="KEGG" id="malb:109972219"/>
<reference evidence="1" key="2">
    <citation type="submission" date="2025-09" db="UniProtKB">
        <authorList>
            <consortium name="Ensembl"/>
        </authorList>
    </citation>
    <scope>IDENTIFICATION</scope>
</reference>
<accession>A0A3Q3R824</accession>